<keyword evidence="1" id="KW-0812">Transmembrane</keyword>
<protein>
    <submittedName>
        <fullName evidence="2">DUF2818 family protein</fullName>
    </submittedName>
</protein>
<evidence type="ECO:0000313" key="3">
    <source>
        <dbReference type="Proteomes" id="UP000515811"/>
    </source>
</evidence>
<organism evidence="2 3">
    <name type="scientific">Diaphorobacter ruginosibacter</name>
    <dbReference type="NCBI Taxonomy" id="1715720"/>
    <lineage>
        <taxon>Bacteria</taxon>
        <taxon>Pseudomonadati</taxon>
        <taxon>Pseudomonadota</taxon>
        <taxon>Betaproteobacteria</taxon>
        <taxon>Burkholderiales</taxon>
        <taxon>Comamonadaceae</taxon>
        <taxon>Diaphorobacter</taxon>
    </lineage>
</organism>
<dbReference type="Proteomes" id="UP000515811">
    <property type="component" value="Chromosome"/>
</dbReference>
<keyword evidence="1" id="KW-0472">Membrane</keyword>
<dbReference type="InterPro" id="IPR016768">
    <property type="entry name" value="UCP019883"/>
</dbReference>
<accession>A0A7G9RRT8</accession>
<dbReference type="AlphaFoldDB" id="A0A7G9RRT8"/>
<feature type="transmembrane region" description="Helical" evidence="1">
    <location>
        <begin position="6"/>
        <end position="29"/>
    </location>
</feature>
<reference evidence="2 3" key="1">
    <citation type="submission" date="2020-08" db="EMBL/GenBank/DDBJ databases">
        <title>Genome sequence of Diaphorobacter ruginosibacter DSM 27467T.</title>
        <authorList>
            <person name="Hyun D.-W."/>
            <person name="Bae J.-W."/>
        </authorList>
    </citation>
    <scope>NUCLEOTIDE SEQUENCE [LARGE SCALE GENOMIC DNA]</scope>
    <source>
        <strain evidence="2 3">DSM 27467</strain>
    </source>
</reference>
<keyword evidence="1" id="KW-1133">Transmembrane helix</keyword>
<proteinExistence type="predicted"/>
<dbReference type="Pfam" id="PF10993">
    <property type="entry name" value="DUF2818"/>
    <property type="match status" value="1"/>
</dbReference>
<dbReference type="KEGG" id="drg:H9K76_05575"/>
<evidence type="ECO:0000256" key="1">
    <source>
        <dbReference type="SAM" id="Phobius"/>
    </source>
</evidence>
<dbReference type="RefSeq" id="WP_187598593.1">
    <property type="nucleotide sequence ID" value="NZ_CP060714.1"/>
</dbReference>
<feature type="transmembrane region" description="Helical" evidence="1">
    <location>
        <begin position="41"/>
        <end position="62"/>
    </location>
</feature>
<sequence>MSQTAAIWLVILAAFAAANWPFLSQRLMLVGPHPRQGAKPFFIRLLELIILYFIVGLLAMALERRAGQNAPQGWEFYAITATLFLTLAFPGFVYRYLMRRRG</sequence>
<keyword evidence="3" id="KW-1185">Reference proteome</keyword>
<feature type="transmembrane region" description="Helical" evidence="1">
    <location>
        <begin position="74"/>
        <end position="97"/>
    </location>
</feature>
<dbReference type="PIRSF" id="PIRSF019883">
    <property type="entry name" value="UCP019883"/>
    <property type="match status" value="1"/>
</dbReference>
<evidence type="ECO:0000313" key="2">
    <source>
        <dbReference type="EMBL" id="QNN58313.1"/>
    </source>
</evidence>
<dbReference type="EMBL" id="CP060714">
    <property type="protein sequence ID" value="QNN58313.1"/>
    <property type="molecule type" value="Genomic_DNA"/>
</dbReference>
<name>A0A7G9RRT8_9BURK</name>
<gene>
    <name evidence="2" type="ORF">H9K76_05575</name>
</gene>